<gene>
    <name evidence="1" type="ORF">PSNMU_V1.4_AUG-EV-PASAV3_0105090</name>
</gene>
<evidence type="ECO:0000313" key="2">
    <source>
        <dbReference type="Proteomes" id="UP000291116"/>
    </source>
</evidence>
<dbReference type="EMBL" id="CAACVS010000551">
    <property type="protein sequence ID" value="VEU43484.1"/>
    <property type="molecule type" value="Genomic_DNA"/>
</dbReference>
<organism evidence="1 2">
    <name type="scientific">Pseudo-nitzschia multistriata</name>
    <dbReference type="NCBI Taxonomy" id="183589"/>
    <lineage>
        <taxon>Eukaryota</taxon>
        <taxon>Sar</taxon>
        <taxon>Stramenopiles</taxon>
        <taxon>Ochrophyta</taxon>
        <taxon>Bacillariophyta</taxon>
        <taxon>Bacillariophyceae</taxon>
        <taxon>Bacillariophycidae</taxon>
        <taxon>Bacillariales</taxon>
        <taxon>Bacillariaceae</taxon>
        <taxon>Pseudo-nitzschia</taxon>
    </lineage>
</organism>
<evidence type="ECO:0000313" key="1">
    <source>
        <dbReference type="EMBL" id="VEU43484.1"/>
    </source>
</evidence>
<protein>
    <submittedName>
        <fullName evidence="1">Uncharacterized protein</fullName>
    </submittedName>
</protein>
<dbReference type="AlphaFoldDB" id="A0A448ZNA0"/>
<proteinExistence type="predicted"/>
<accession>A0A448ZNA0</accession>
<sequence>MIELLRAKEFFISVELLVSRHEGTVVEPVLGFTKFFVEERKELTEPNALKDRDECVDDTELSLLRCVETFALLVDIRSLWSNAVSTRSIFTTLFMVGLLVWSPSQQLEIKSLIVFEDILVKSGR</sequence>
<reference evidence="1 2" key="1">
    <citation type="submission" date="2019-01" db="EMBL/GenBank/DDBJ databases">
        <authorList>
            <person name="Ferrante I. M."/>
        </authorList>
    </citation>
    <scope>NUCLEOTIDE SEQUENCE [LARGE SCALE GENOMIC DNA]</scope>
    <source>
        <strain evidence="1 2">B856</strain>
    </source>
</reference>
<name>A0A448ZNA0_9STRA</name>
<keyword evidence="2" id="KW-1185">Reference proteome</keyword>
<dbReference type="Proteomes" id="UP000291116">
    <property type="component" value="Unassembled WGS sequence"/>
</dbReference>